<dbReference type="GO" id="GO:0009307">
    <property type="term" value="P:DNA restriction-modification system"/>
    <property type="evidence" value="ECO:0007669"/>
    <property type="project" value="UniProtKB-KW"/>
</dbReference>
<dbReference type="Proteomes" id="UP000306223">
    <property type="component" value="Unassembled WGS sequence"/>
</dbReference>
<organism evidence="5 6">
    <name type="scientific">Paracoccus hibiscisoli</name>
    <dbReference type="NCBI Taxonomy" id="2023261"/>
    <lineage>
        <taxon>Bacteria</taxon>
        <taxon>Pseudomonadati</taxon>
        <taxon>Pseudomonadota</taxon>
        <taxon>Alphaproteobacteria</taxon>
        <taxon>Rhodobacterales</taxon>
        <taxon>Paracoccaceae</taxon>
        <taxon>Paracoccus</taxon>
    </lineage>
</organism>
<dbReference type="PANTHER" id="PTHR43140:SF1">
    <property type="entry name" value="TYPE I RESTRICTION ENZYME ECOKI SPECIFICITY SUBUNIT"/>
    <property type="match status" value="1"/>
</dbReference>
<dbReference type="InterPro" id="IPR044946">
    <property type="entry name" value="Restrct_endonuc_typeI_TRD_sf"/>
</dbReference>
<sequence length="572" mass="63808">MKDGTFTADRLVALYDRVADAEDAIPRLRRFVLDLAVRGKLVEQDPSDEPAAELLKRIAKRTRDRIKAGDFKEPKSFSAIDRSTLPFDCPKVWSWVRLIEIAEVSYGFAFDSARFNDRKQGVPLIRIRDISSSDTVAYFDGAFDPFYVVKKSDFLVGMDGDFNVRKWAGDDALLNQRVMRMRNWSAEALPDYVALPLQFILSHLHGKTSQTTVKHLSAKQVNGIKIALPPLAEQQRIVAKVDELMALCDRLEAARAGREAVRDRLTAVTLSRLTTPETDAETFPTHARFALQTLPTLTTRPDQIKTLRQTILNLAVRGKLVEQDPNDEPAAELLKRLLIERKALESRNAILRVKKIPEIKSPMFRPPNGWLWCPLVQICDIVDPNPSHRMPQYVSEGGFPFISSQNFADCDGINYTIGKRVTEQTIEEQTQRFSILDGAFGFSRIGTIGKTRPLKPERDYGISHAVCVINPVSAYDLSMRFLRLSMTSELVLSHAHNGVQSVGVPDLGMGVIRSMAIPLPPLAEQHRIVAKVDTLMALCDQLEASLITATTTRSRLLEATLHAALAGGSQAA</sequence>
<keyword evidence="3" id="KW-0238">DNA-binding</keyword>
<dbReference type="Pfam" id="PF01420">
    <property type="entry name" value="Methylase_S"/>
    <property type="match status" value="2"/>
</dbReference>
<keyword evidence="6" id="KW-1185">Reference proteome</keyword>
<name>A0A4U0R1A2_9RHOB</name>
<evidence type="ECO:0000256" key="3">
    <source>
        <dbReference type="ARBA" id="ARBA00023125"/>
    </source>
</evidence>
<gene>
    <name evidence="5" type="ORF">FA740_15700</name>
</gene>
<dbReference type="InterPro" id="IPR000055">
    <property type="entry name" value="Restrct_endonuc_typeI_TRD"/>
</dbReference>
<dbReference type="AlphaFoldDB" id="A0A4U0R1A2"/>
<evidence type="ECO:0000256" key="2">
    <source>
        <dbReference type="ARBA" id="ARBA00022747"/>
    </source>
</evidence>
<reference evidence="5 6" key="1">
    <citation type="submission" date="2019-04" db="EMBL/GenBank/DDBJ databases">
        <authorList>
            <person name="Li J."/>
        </authorList>
    </citation>
    <scope>NUCLEOTIDE SEQUENCE [LARGE SCALE GENOMIC DNA]</scope>
    <source>
        <strain evidence="5 6">CCTCC AB2016182</strain>
    </source>
</reference>
<dbReference type="OrthoDB" id="164285at2"/>
<feature type="domain" description="Type I restriction modification DNA specificity" evidence="4">
    <location>
        <begin position="90"/>
        <end position="254"/>
    </location>
</feature>
<comment type="similarity">
    <text evidence="1">Belongs to the type-I restriction system S methylase family.</text>
</comment>
<comment type="caution">
    <text evidence="5">The sequence shown here is derived from an EMBL/GenBank/DDBJ whole genome shotgun (WGS) entry which is preliminary data.</text>
</comment>
<protein>
    <recommendedName>
        <fullName evidence="4">Type I restriction modification DNA specificity domain-containing protein</fullName>
    </recommendedName>
</protein>
<dbReference type="EMBL" id="SUNH01000025">
    <property type="protein sequence ID" value="TJZ82004.1"/>
    <property type="molecule type" value="Genomic_DNA"/>
</dbReference>
<evidence type="ECO:0000313" key="5">
    <source>
        <dbReference type="EMBL" id="TJZ82004.1"/>
    </source>
</evidence>
<dbReference type="InterPro" id="IPR051212">
    <property type="entry name" value="Type-I_RE_S_subunit"/>
</dbReference>
<proteinExistence type="inferred from homology"/>
<accession>A0A4U0R1A2</accession>
<dbReference type="GO" id="GO:0003677">
    <property type="term" value="F:DNA binding"/>
    <property type="evidence" value="ECO:0007669"/>
    <property type="project" value="UniProtKB-KW"/>
</dbReference>
<dbReference type="RefSeq" id="WP_136857781.1">
    <property type="nucleotide sequence ID" value="NZ_SUNH01000025.1"/>
</dbReference>
<keyword evidence="2" id="KW-0680">Restriction system</keyword>
<evidence type="ECO:0000256" key="1">
    <source>
        <dbReference type="ARBA" id="ARBA00010923"/>
    </source>
</evidence>
<dbReference type="PANTHER" id="PTHR43140">
    <property type="entry name" value="TYPE-1 RESTRICTION ENZYME ECOKI SPECIFICITY PROTEIN"/>
    <property type="match status" value="1"/>
</dbReference>
<dbReference type="CDD" id="cd17257">
    <property type="entry name" value="RMtype1_S_EcoBI-TRD1-CR1_like"/>
    <property type="match status" value="1"/>
</dbReference>
<feature type="domain" description="Type I restriction modification DNA specificity" evidence="4">
    <location>
        <begin position="394"/>
        <end position="546"/>
    </location>
</feature>
<dbReference type="SUPFAM" id="SSF116734">
    <property type="entry name" value="DNA methylase specificity domain"/>
    <property type="match status" value="2"/>
</dbReference>
<evidence type="ECO:0000313" key="6">
    <source>
        <dbReference type="Proteomes" id="UP000306223"/>
    </source>
</evidence>
<evidence type="ECO:0000259" key="4">
    <source>
        <dbReference type="Pfam" id="PF01420"/>
    </source>
</evidence>
<dbReference type="Gene3D" id="3.90.220.20">
    <property type="entry name" value="DNA methylase specificity domains"/>
    <property type="match status" value="2"/>
</dbReference>